<evidence type="ECO:0000259" key="4">
    <source>
        <dbReference type="PROSITE" id="PS51186"/>
    </source>
</evidence>
<dbReference type="PANTHER" id="PTHR43792:SF8">
    <property type="entry name" value="[RIBOSOMAL PROTEIN US5]-ALANINE N-ACETYLTRANSFERASE"/>
    <property type="match status" value="1"/>
</dbReference>
<dbReference type="PROSITE" id="PS51186">
    <property type="entry name" value="GNAT"/>
    <property type="match status" value="1"/>
</dbReference>
<dbReference type="InterPro" id="IPR051531">
    <property type="entry name" value="N-acetyltransferase"/>
</dbReference>
<protein>
    <submittedName>
        <fullName evidence="5">GNAT family N-acetyltransferase</fullName>
        <ecNumber evidence="5">2.3.1.-</ecNumber>
    </submittedName>
</protein>
<evidence type="ECO:0000256" key="1">
    <source>
        <dbReference type="ARBA" id="ARBA00022679"/>
    </source>
</evidence>
<gene>
    <name evidence="5" type="ORF">NFC81_13415</name>
</gene>
<keyword evidence="1 5" id="KW-0808">Transferase</keyword>
<dbReference type="Gene3D" id="3.40.630.30">
    <property type="match status" value="1"/>
</dbReference>
<dbReference type="Pfam" id="PF13302">
    <property type="entry name" value="Acetyltransf_3"/>
    <property type="match status" value="1"/>
</dbReference>
<evidence type="ECO:0000256" key="2">
    <source>
        <dbReference type="ARBA" id="ARBA00023315"/>
    </source>
</evidence>
<sequence>MTEQLNTPRLRLQRACEEHAEALQAYVLANRGYLQPWEPAREAEYYSLSHCRQRLRHMQSEAEHGRALSWMVHPAGESRIVATVQLTGITRGFFQATYLGYGLDQTMQGQGYMHEALQAVLTHAFTELKLHRVIANYMPRNHRSAAVLERLGFLREGLAQRYLKINGQWEDHVLTSLIAEDWQRLQQDAHSHG</sequence>
<evidence type="ECO:0000313" key="5">
    <source>
        <dbReference type="EMBL" id="WLD57702.1"/>
    </source>
</evidence>
<dbReference type="RefSeq" id="WP_304994987.1">
    <property type="nucleotide sequence ID" value="NZ_CP101717.1"/>
</dbReference>
<dbReference type="GO" id="GO:0008999">
    <property type="term" value="F:protein-N-terminal-alanine acetyltransferase activity"/>
    <property type="evidence" value="ECO:0007669"/>
    <property type="project" value="TreeGrafter"/>
</dbReference>
<dbReference type="InterPro" id="IPR016181">
    <property type="entry name" value="Acyl_CoA_acyltransferase"/>
</dbReference>
<evidence type="ECO:0000256" key="3">
    <source>
        <dbReference type="ARBA" id="ARBA00038502"/>
    </source>
</evidence>
<comment type="similarity">
    <text evidence="3">Belongs to the acetyltransferase family. RimJ subfamily.</text>
</comment>
<organism evidence="5">
    <name type="scientific">Salinispirillum sp. LH 10-3-1</name>
    <dbReference type="NCBI Taxonomy" id="2952525"/>
    <lineage>
        <taxon>Bacteria</taxon>
        <taxon>Pseudomonadati</taxon>
        <taxon>Pseudomonadota</taxon>
        <taxon>Gammaproteobacteria</taxon>
        <taxon>Oceanospirillales</taxon>
        <taxon>Saccharospirillaceae</taxon>
        <taxon>Salinispirillum</taxon>
    </lineage>
</organism>
<dbReference type="AlphaFoldDB" id="A0AB38YEX1"/>
<dbReference type="EC" id="2.3.1.-" evidence="5"/>
<proteinExistence type="inferred from homology"/>
<dbReference type="SUPFAM" id="SSF55729">
    <property type="entry name" value="Acyl-CoA N-acyltransferases (Nat)"/>
    <property type="match status" value="1"/>
</dbReference>
<keyword evidence="2 5" id="KW-0012">Acyltransferase</keyword>
<feature type="domain" description="N-acetyltransferase" evidence="4">
    <location>
        <begin position="24"/>
        <end position="180"/>
    </location>
</feature>
<reference evidence="5" key="1">
    <citation type="submission" date="2022-07" db="EMBL/GenBank/DDBJ databases">
        <title>Complete genome sequence of Salinispirillum sp. LH10-3-1 capable of multiple carbohydrate inversion isolated from a soda lake.</title>
        <authorList>
            <person name="Liu J."/>
            <person name="Zhai Y."/>
            <person name="Zhang H."/>
            <person name="Yang H."/>
            <person name="Qu J."/>
            <person name="Li J."/>
        </authorList>
    </citation>
    <scope>NUCLEOTIDE SEQUENCE</scope>
    <source>
        <strain evidence="5">LH 10-3-1</strain>
    </source>
</reference>
<name>A0AB38YEX1_9GAMM</name>
<accession>A0AB38YEX1</accession>
<dbReference type="InterPro" id="IPR000182">
    <property type="entry name" value="GNAT_dom"/>
</dbReference>
<dbReference type="EMBL" id="CP101717">
    <property type="protein sequence ID" value="WLD57702.1"/>
    <property type="molecule type" value="Genomic_DNA"/>
</dbReference>
<dbReference type="PANTHER" id="PTHR43792">
    <property type="entry name" value="GNAT FAMILY, PUTATIVE (AFU_ORTHOLOGUE AFUA_3G00765)-RELATED-RELATED"/>
    <property type="match status" value="1"/>
</dbReference>
<dbReference type="GO" id="GO:0005737">
    <property type="term" value="C:cytoplasm"/>
    <property type="evidence" value="ECO:0007669"/>
    <property type="project" value="TreeGrafter"/>
</dbReference>